<keyword evidence="7 9" id="KW-0630">Potassium</keyword>
<dbReference type="VEuPathDB" id="FungiDB:BD410DRAFT_818413"/>
<dbReference type="OrthoDB" id="415590at2759"/>
<keyword evidence="6 9" id="KW-0460">Magnesium</keyword>
<feature type="domain" description="Carbohydrate kinase PfkB" evidence="10">
    <location>
        <begin position="9"/>
        <end position="343"/>
    </location>
</feature>
<feature type="binding site" evidence="9">
    <location>
        <position position="337"/>
    </location>
    <ligand>
        <name>K(+)</name>
        <dbReference type="ChEBI" id="CHEBI:29103"/>
    </ligand>
</feature>
<dbReference type="InterPro" id="IPR011611">
    <property type="entry name" value="PfkB_dom"/>
</dbReference>
<evidence type="ECO:0000256" key="9">
    <source>
        <dbReference type="HAMAP-Rule" id="MF_03215"/>
    </source>
</evidence>
<dbReference type="InterPro" id="IPR029056">
    <property type="entry name" value="Ribokinase-like"/>
</dbReference>
<keyword evidence="12" id="KW-1185">Reference proteome</keyword>
<dbReference type="PANTHER" id="PTHR10584">
    <property type="entry name" value="SUGAR KINASE"/>
    <property type="match status" value="1"/>
</dbReference>
<dbReference type="SUPFAM" id="SSF53613">
    <property type="entry name" value="Ribokinase-like"/>
    <property type="match status" value="1"/>
</dbReference>
<dbReference type="UniPathway" id="UPA00916">
    <property type="reaction ID" value="UER00889"/>
</dbReference>
<comment type="similarity">
    <text evidence="9">Belongs to the carbohydrate kinase PfkB family. Ribokinase subfamily.</text>
</comment>
<proteinExistence type="inferred from homology"/>
<evidence type="ECO:0000256" key="7">
    <source>
        <dbReference type="ARBA" id="ARBA00022958"/>
    </source>
</evidence>
<sequence>MFQPMGKAMCLVRGSINIDDFFYVKNIVTPGETISSERYERRAGGKGANQASAVAKAGGSVALVGGCGVVVEWVTIIPDQPTGRAIIQVSSEGENLIVLLKGANFVPICVPLQTIFNTRPITHVLLQNEIPWHDTPEYLEAANTSHVTTIFNPSPLPLREEITNFPWSELDWLIINQTEARGILESFGSKPTTELVSCPQSLDDAPQTARTAYTELVGLRTCPTLSSRVNIVCTLGPDGVLAMISGAHAARVGTPNNDMPHSHQDADSFVLYVPAAQLEGDVRDSTGAGDCFAGYLVASLMNIHERHGPGYKISQDNARTLLRRCVQAAGMSVERRGAMESQPNSLEVDERLQKCVY</sequence>
<feature type="binding site" evidence="9">
    <location>
        <begin position="234"/>
        <end position="239"/>
    </location>
    <ligand>
        <name>ATP</name>
        <dbReference type="ChEBI" id="CHEBI:30616"/>
    </ligand>
</feature>
<comment type="subunit">
    <text evidence="9">Homodimer.</text>
</comment>
<name>A0A4Y7QK40_9AGAM</name>
<dbReference type="STRING" id="50990.A0A4Y7QK40"/>
<accession>A0A4Y7QK40</accession>
<dbReference type="HAMAP" id="MF_01987">
    <property type="entry name" value="Ribokinase"/>
    <property type="match status" value="1"/>
</dbReference>
<dbReference type="InterPro" id="IPR002139">
    <property type="entry name" value="Ribo/fructo_kinase"/>
</dbReference>
<feature type="binding site" evidence="9">
    <location>
        <position position="286"/>
    </location>
    <ligand>
        <name>K(+)</name>
        <dbReference type="ChEBI" id="CHEBI:29103"/>
    </ligand>
</feature>
<keyword evidence="5 9" id="KW-0067">ATP-binding</keyword>
<dbReference type="Pfam" id="PF00294">
    <property type="entry name" value="PfkB"/>
    <property type="match status" value="1"/>
</dbReference>
<organism evidence="11 12">
    <name type="scientific">Rickenella mellea</name>
    <dbReference type="NCBI Taxonomy" id="50990"/>
    <lineage>
        <taxon>Eukaryota</taxon>
        <taxon>Fungi</taxon>
        <taxon>Dikarya</taxon>
        <taxon>Basidiomycota</taxon>
        <taxon>Agaricomycotina</taxon>
        <taxon>Agaricomycetes</taxon>
        <taxon>Hymenochaetales</taxon>
        <taxon>Rickenellaceae</taxon>
        <taxon>Rickenella</taxon>
    </lineage>
</organism>
<evidence type="ECO:0000256" key="3">
    <source>
        <dbReference type="ARBA" id="ARBA00022741"/>
    </source>
</evidence>
<evidence type="ECO:0000256" key="1">
    <source>
        <dbReference type="ARBA" id="ARBA00022679"/>
    </source>
</evidence>
<feature type="binding site" evidence="9">
    <location>
        <begin position="289"/>
        <end position="290"/>
    </location>
    <ligand>
        <name>ATP</name>
        <dbReference type="ChEBI" id="CHEBI:30616"/>
    </ligand>
</feature>
<evidence type="ECO:0000256" key="5">
    <source>
        <dbReference type="ARBA" id="ARBA00022840"/>
    </source>
</evidence>
<evidence type="ECO:0000256" key="8">
    <source>
        <dbReference type="ARBA" id="ARBA00023277"/>
    </source>
</evidence>
<protein>
    <recommendedName>
        <fullName evidence="9">Ribokinase</fullName>
        <shortName evidence="9">RK</shortName>
        <ecNumber evidence="9">2.7.1.15</ecNumber>
    </recommendedName>
</protein>
<evidence type="ECO:0000256" key="2">
    <source>
        <dbReference type="ARBA" id="ARBA00022723"/>
    </source>
</evidence>
<dbReference type="GO" id="GO:0005634">
    <property type="term" value="C:nucleus"/>
    <property type="evidence" value="ECO:0007669"/>
    <property type="project" value="UniProtKB-SubCell"/>
</dbReference>
<comment type="function">
    <text evidence="9">Catalyzes the phosphorylation of ribose at O-5 in a reaction requiring ATP and magnesium. The resulting D-ribose-5-phosphate can then be used either for sythesis of nucleotides, histidine, and tryptophan, or as a component of the pentose phosphate pathway.</text>
</comment>
<dbReference type="EC" id="2.7.1.15" evidence="9"/>
<feature type="binding site" evidence="9">
    <location>
        <position position="335"/>
    </location>
    <ligand>
        <name>K(+)</name>
        <dbReference type="ChEBI" id="CHEBI:29103"/>
    </ligand>
</feature>
<dbReference type="InterPro" id="IPR011877">
    <property type="entry name" value="Ribokinase"/>
</dbReference>
<keyword evidence="2 9" id="KW-0479">Metal-binding</keyword>
<keyword evidence="3 9" id="KW-0547">Nucleotide-binding</keyword>
<evidence type="ECO:0000313" key="12">
    <source>
        <dbReference type="Proteomes" id="UP000294933"/>
    </source>
</evidence>
<dbReference type="PANTHER" id="PTHR10584:SF166">
    <property type="entry name" value="RIBOKINASE"/>
    <property type="match status" value="1"/>
</dbReference>
<comment type="cofactor">
    <cofactor evidence="9">
        <name>Mg(2+)</name>
        <dbReference type="ChEBI" id="CHEBI:18420"/>
    </cofactor>
    <text evidence="9">Requires a divalent cation, most likely magnesium in vivo, as an electrophilic catalyst to aid phosphoryl group transfer. It is the chelate of the metal and the nucleotide that is the actual substrate.</text>
</comment>
<dbReference type="PRINTS" id="PR00990">
    <property type="entry name" value="RIBOKINASE"/>
</dbReference>
<feature type="binding site" evidence="9">
    <location>
        <begin position="45"/>
        <end position="49"/>
    </location>
    <ligand>
        <name>substrate</name>
    </ligand>
</feature>
<feature type="active site" description="Proton acceptor" evidence="9">
    <location>
        <position position="290"/>
    </location>
</feature>
<dbReference type="GO" id="GO:0005737">
    <property type="term" value="C:cytoplasm"/>
    <property type="evidence" value="ECO:0007669"/>
    <property type="project" value="UniProtKB-SubCell"/>
</dbReference>
<comment type="activity regulation">
    <text evidence="9">Activated by a monovalent cation that binds near, but not in, the active site. The most likely occupant of the site in vivo is potassium. Ion binding induces a conformational change that may alter substrate affinity.</text>
</comment>
<keyword evidence="4 9" id="KW-0418">Kinase</keyword>
<keyword evidence="1 9" id="KW-0808">Transferase</keyword>
<dbReference type="GO" id="GO:0046872">
    <property type="term" value="F:metal ion binding"/>
    <property type="evidence" value="ECO:0007669"/>
    <property type="project" value="UniProtKB-KW"/>
</dbReference>
<dbReference type="GO" id="GO:0005524">
    <property type="term" value="F:ATP binding"/>
    <property type="evidence" value="ECO:0007669"/>
    <property type="project" value="UniProtKB-UniRule"/>
</dbReference>
<feature type="binding site" evidence="9">
    <location>
        <position position="341"/>
    </location>
    <ligand>
        <name>K(+)</name>
        <dbReference type="ChEBI" id="CHEBI:29103"/>
    </ligand>
</feature>
<evidence type="ECO:0000256" key="6">
    <source>
        <dbReference type="ARBA" id="ARBA00022842"/>
    </source>
</evidence>
<comment type="pathway">
    <text evidence="9">Carbohydrate metabolism; D-ribose degradation; D-ribose 5-phosphate from beta-D-ribopyranose: step 2/2.</text>
</comment>
<dbReference type="Proteomes" id="UP000294933">
    <property type="component" value="Unassembled WGS sequence"/>
</dbReference>
<feature type="binding site" evidence="9">
    <location>
        <position position="332"/>
    </location>
    <ligand>
        <name>K(+)</name>
        <dbReference type="ChEBI" id="CHEBI:29103"/>
    </ligand>
</feature>
<feature type="binding site" evidence="9">
    <location>
        <position position="129"/>
    </location>
    <ligand>
        <name>substrate</name>
    </ligand>
</feature>
<feature type="binding site" evidence="9">
    <location>
        <begin position="17"/>
        <end position="19"/>
    </location>
    <ligand>
        <name>substrate</name>
    </ligand>
</feature>
<comment type="caution">
    <text evidence="9">Lacks conserved residue(s) required for the propagation of feature annotation.</text>
</comment>
<evidence type="ECO:0000256" key="4">
    <source>
        <dbReference type="ARBA" id="ARBA00022777"/>
    </source>
</evidence>
<keyword evidence="9" id="KW-0539">Nucleus</keyword>
<feature type="binding site" evidence="9">
    <location>
        <position position="290"/>
    </location>
    <ligand>
        <name>substrate</name>
    </ligand>
</feature>
<reference evidence="11 12" key="1">
    <citation type="submission" date="2018-06" db="EMBL/GenBank/DDBJ databases">
        <title>A transcriptomic atlas of mushroom development highlights an independent origin of complex multicellularity.</title>
        <authorList>
            <consortium name="DOE Joint Genome Institute"/>
            <person name="Krizsan K."/>
            <person name="Almasi E."/>
            <person name="Merenyi Z."/>
            <person name="Sahu N."/>
            <person name="Viragh M."/>
            <person name="Koszo T."/>
            <person name="Mondo S."/>
            <person name="Kiss B."/>
            <person name="Balint B."/>
            <person name="Kues U."/>
            <person name="Barry K."/>
            <person name="Hegedus J.C."/>
            <person name="Henrissat B."/>
            <person name="Johnson J."/>
            <person name="Lipzen A."/>
            <person name="Ohm R."/>
            <person name="Nagy I."/>
            <person name="Pangilinan J."/>
            <person name="Yan J."/>
            <person name="Xiong Y."/>
            <person name="Grigoriev I.V."/>
            <person name="Hibbett D.S."/>
            <person name="Nagy L.G."/>
        </authorList>
    </citation>
    <scope>NUCLEOTIDE SEQUENCE [LARGE SCALE GENOMIC DNA]</scope>
    <source>
        <strain evidence="11 12">SZMC22713</strain>
    </source>
</reference>
<comment type="catalytic activity">
    <reaction evidence="9">
        <text>D-ribose + ATP = D-ribose 5-phosphate + ADP + H(+)</text>
        <dbReference type="Rhea" id="RHEA:13697"/>
        <dbReference type="ChEBI" id="CHEBI:15378"/>
        <dbReference type="ChEBI" id="CHEBI:30616"/>
        <dbReference type="ChEBI" id="CHEBI:47013"/>
        <dbReference type="ChEBI" id="CHEBI:78346"/>
        <dbReference type="ChEBI" id="CHEBI:456216"/>
        <dbReference type="EC" id="2.7.1.15"/>
    </reaction>
</comment>
<feature type="binding site" evidence="9">
    <location>
        <position position="176"/>
    </location>
    <ligand>
        <name>ATP</name>
        <dbReference type="ChEBI" id="CHEBI:30616"/>
    </ligand>
</feature>
<evidence type="ECO:0000259" key="10">
    <source>
        <dbReference type="Pfam" id="PF00294"/>
    </source>
</evidence>
<evidence type="ECO:0000313" key="11">
    <source>
        <dbReference type="EMBL" id="TDL27785.1"/>
    </source>
</evidence>
<gene>
    <name evidence="11" type="ORF">BD410DRAFT_818413</name>
</gene>
<comment type="subcellular location">
    <subcellularLocation>
        <location evidence="9">Cytoplasm</location>
    </subcellularLocation>
    <subcellularLocation>
        <location evidence="9">Nucleus</location>
    </subcellularLocation>
</comment>
<feature type="binding site" evidence="9">
    <location>
        <position position="284"/>
    </location>
    <ligand>
        <name>K(+)</name>
        <dbReference type="ChEBI" id="CHEBI:29103"/>
    </ligand>
</feature>
<dbReference type="AlphaFoldDB" id="A0A4Y7QK40"/>
<dbReference type="GO" id="GO:0019303">
    <property type="term" value="P:D-ribose catabolic process"/>
    <property type="evidence" value="ECO:0007669"/>
    <property type="project" value="UniProtKB-UniRule"/>
</dbReference>
<dbReference type="EMBL" id="ML170158">
    <property type="protein sequence ID" value="TDL27785.1"/>
    <property type="molecule type" value="Genomic_DNA"/>
</dbReference>
<keyword evidence="9" id="KW-0963">Cytoplasm</keyword>
<dbReference type="Gene3D" id="3.40.1190.20">
    <property type="match status" value="1"/>
</dbReference>
<keyword evidence="8 9" id="KW-0119">Carbohydrate metabolism</keyword>
<dbReference type="GO" id="GO:0004747">
    <property type="term" value="F:ribokinase activity"/>
    <property type="evidence" value="ECO:0007669"/>
    <property type="project" value="UniProtKB-UniRule"/>
</dbReference>